<dbReference type="InterPro" id="IPR013486">
    <property type="entry name" value="SpoIID/LytB"/>
</dbReference>
<evidence type="ECO:0000259" key="1">
    <source>
        <dbReference type="PROSITE" id="PS51724"/>
    </source>
</evidence>
<evidence type="ECO:0000313" key="2">
    <source>
        <dbReference type="EMBL" id="HHE04663.1"/>
    </source>
</evidence>
<sequence length="533" mass="60908">IDEVFIKGFKEKLKEKYTIQVARAKKKEEAEIIAQDLKMKIEQKVYVRQSAEDGFFGRFKIIVGDFITRENALNYIGKLREHGIEDTWILREEITNEEFKPLWIMVGDEFKSLSDNTELYFIPSNPQSYLSYKGRDYRGIFTLKALSSGIVLVNTIYIEDYLKAVVPSELSPYDFPELEALKAQAIAARTYAVRNMDSNADLGYDLGDTPKSQFYLGMNAEHPISNQAVRETKGEVAVYRGKLINALYTSTCGGRTEDVENIFSGPALPYLRSTSCVYEKQREWQIESNKSFAPIYVKGENISPEVASLISLGVIPPKMRPDFFNELISVSEAESWLRSASALLGKKHNLNKNTSKKSSFTLEMFVDMVIEMFAWQDRVSNLLLESEKDFILKNKGEWAEKTEGNAAYLIQSGILPSFAKIGSSHRALTRGEVVLYLWKVMQSYKSFTKEGIFKAKHEDKIELEMEEEKLQLALSPDIFLIRNYNGIYSFVSQLEVLGGEKVKWIETEGEVLLIEIIYPPYSNILDRSSTYHN</sequence>
<dbReference type="InterPro" id="IPR007730">
    <property type="entry name" value="SPOR-like_dom"/>
</dbReference>
<accession>A0A7C5DGQ4</accession>
<feature type="non-terminal residue" evidence="2">
    <location>
        <position position="533"/>
    </location>
</feature>
<gene>
    <name evidence="2" type="ORF">ENL19_01215</name>
</gene>
<feature type="domain" description="SPOR" evidence="1">
    <location>
        <begin position="11"/>
        <end position="92"/>
    </location>
</feature>
<dbReference type="PROSITE" id="PS51724">
    <property type="entry name" value="SPOR"/>
    <property type="match status" value="1"/>
</dbReference>
<dbReference type="GO" id="GO:0030435">
    <property type="term" value="P:sporulation resulting in formation of a cellular spore"/>
    <property type="evidence" value="ECO:0007669"/>
    <property type="project" value="InterPro"/>
</dbReference>
<protein>
    <submittedName>
        <fullName evidence="2">SpoIID/LytB domain-containing protein</fullName>
    </submittedName>
</protein>
<reference evidence="2" key="1">
    <citation type="journal article" date="2020" name="mSystems">
        <title>Genome- and Community-Level Interaction Insights into Carbon Utilization and Element Cycling Functions of Hydrothermarchaeota in Hydrothermal Sediment.</title>
        <authorList>
            <person name="Zhou Z."/>
            <person name="Liu Y."/>
            <person name="Xu W."/>
            <person name="Pan J."/>
            <person name="Luo Z.H."/>
            <person name="Li M."/>
        </authorList>
    </citation>
    <scope>NUCLEOTIDE SEQUENCE [LARGE SCALE GENOMIC DNA]</scope>
    <source>
        <strain evidence="2">HyVt-74</strain>
    </source>
</reference>
<dbReference type="SUPFAM" id="SSF110997">
    <property type="entry name" value="Sporulation related repeat"/>
    <property type="match status" value="1"/>
</dbReference>
<dbReference type="Proteomes" id="UP000886110">
    <property type="component" value="Unassembled WGS sequence"/>
</dbReference>
<dbReference type="GO" id="GO:0042834">
    <property type="term" value="F:peptidoglycan binding"/>
    <property type="evidence" value="ECO:0007669"/>
    <property type="project" value="InterPro"/>
</dbReference>
<dbReference type="Pfam" id="PF08486">
    <property type="entry name" value="SpoIID"/>
    <property type="match status" value="1"/>
</dbReference>
<dbReference type="InterPro" id="IPR036680">
    <property type="entry name" value="SPOR-like_sf"/>
</dbReference>
<dbReference type="Pfam" id="PF05036">
    <property type="entry name" value="SPOR"/>
    <property type="match status" value="1"/>
</dbReference>
<dbReference type="AlphaFoldDB" id="A0A7C5DGQ4"/>
<dbReference type="EMBL" id="DRTB01000087">
    <property type="protein sequence ID" value="HHE04663.1"/>
    <property type="molecule type" value="Genomic_DNA"/>
</dbReference>
<dbReference type="Gene3D" id="3.30.70.1070">
    <property type="entry name" value="Sporulation related repeat"/>
    <property type="match status" value="1"/>
</dbReference>
<proteinExistence type="predicted"/>
<feature type="non-terminal residue" evidence="2">
    <location>
        <position position="1"/>
    </location>
</feature>
<comment type="caution">
    <text evidence="2">The sequence shown here is derived from an EMBL/GenBank/DDBJ whole genome shotgun (WGS) entry which is preliminary data.</text>
</comment>
<dbReference type="InterPro" id="IPR013693">
    <property type="entry name" value="SpoIID/LytB_N"/>
</dbReference>
<dbReference type="NCBIfam" id="TIGR02669">
    <property type="entry name" value="SpoIID_LytB"/>
    <property type="match status" value="1"/>
</dbReference>
<name>A0A7C5DGQ4_UNCW3</name>
<organism evidence="2">
    <name type="scientific">candidate division WOR-3 bacterium</name>
    <dbReference type="NCBI Taxonomy" id="2052148"/>
    <lineage>
        <taxon>Bacteria</taxon>
        <taxon>Bacteria division WOR-3</taxon>
    </lineage>
</organism>